<evidence type="ECO:0000313" key="2">
    <source>
        <dbReference type="EMBL" id="KAG0558614.1"/>
    </source>
</evidence>
<protein>
    <recommendedName>
        <fullName evidence="4">Glycosyltransferase</fullName>
    </recommendedName>
</protein>
<comment type="caution">
    <text evidence="2">The sequence shown here is derived from an EMBL/GenBank/DDBJ whole genome shotgun (WGS) entry which is preliminary data.</text>
</comment>
<organism evidence="2 3">
    <name type="scientific">Ceratodon purpureus</name>
    <name type="common">Fire moss</name>
    <name type="synonym">Dicranum purpureum</name>
    <dbReference type="NCBI Taxonomy" id="3225"/>
    <lineage>
        <taxon>Eukaryota</taxon>
        <taxon>Viridiplantae</taxon>
        <taxon>Streptophyta</taxon>
        <taxon>Embryophyta</taxon>
        <taxon>Bryophyta</taxon>
        <taxon>Bryophytina</taxon>
        <taxon>Bryopsida</taxon>
        <taxon>Dicranidae</taxon>
        <taxon>Pseudoditrichales</taxon>
        <taxon>Ditrichaceae</taxon>
        <taxon>Ceratodon</taxon>
    </lineage>
</organism>
<dbReference type="EMBL" id="CM026431">
    <property type="protein sequence ID" value="KAG0558614.1"/>
    <property type="molecule type" value="Genomic_DNA"/>
</dbReference>
<keyword evidence="3" id="KW-1185">Reference proteome</keyword>
<dbReference type="CDD" id="cd03784">
    <property type="entry name" value="GT1_Gtf-like"/>
    <property type="match status" value="1"/>
</dbReference>
<proteinExistence type="predicted"/>
<evidence type="ECO:0008006" key="4">
    <source>
        <dbReference type="Google" id="ProtNLM"/>
    </source>
</evidence>
<gene>
    <name evidence="2" type="ORF">KC19_10G040800</name>
</gene>
<evidence type="ECO:0000313" key="3">
    <source>
        <dbReference type="Proteomes" id="UP000822688"/>
    </source>
</evidence>
<reference evidence="2" key="1">
    <citation type="submission" date="2020-06" db="EMBL/GenBank/DDBJ databases">
        <title>WGS assembly of Ceratodon purpureus strain R40.</title>
        <authorList>
            <person name="Carey S.B."/>
            <person name="Jenkins J."/>
            <person name="Shu S."/>
            <person name="Lovell J.T."/>
            <person name="Sreedasyam A."/>
            <person name="Maumus F."/>
            <person name="Tiley G.P."/>
            <person name="Fernandez-Pozo N."/>
            <person name="Barry K."/>
            <person name="Chen C."/>
            <person name="Wang M."/>
            <person name="Lipzen A."/>
            <person name="Daum C."/>
            <person name="Saski C.A."/>
            <person name="Payton A.C."/>
            <person name="Mcbreen J.C."/>
            <person name="Conrad R.E."/>
            <person name="Kollar L.M."/>
            <person name="Olsson S."/>
            <person name="Huttunen S."/>
            <person name="Landis J.B."/>
            <person name="Wickett N.J."/>
            <person name="Johnson M.G."/>
            <person name="Rensing S.A."/>
            <person name="Grimwood J."/>
            <person name="Schmutz J."/>
            <person name="Mcdaniel S.F."/>
        </authorList>
    </citation>
    <scope>NUCLEOTIDE SEQUENCE</scope>
    <source>
        <strain evidence="2">R40</strain>
    </source>
</reference>
<name>A0A8T0GK47_CERPU</name>
<dbReference type="GO" id="GO:0008194">
    <property type="term" value="F:UDP-glycosyltransferase activity"/>
    <property type="evidence" value="ECO:0007669"/>
    <property type="project" value="InterPro"/>
</dbReference>
<dbReference type="Gene3D" id="3.40.50.2000">
    <property type="entry name" value="Glycogen Phosphorylase B"/>
    <property type="match status" value="2"/>
</dbReference>
<sequence length="503" mass="55885">MGKWRAHVVLVPGLAPGHAVPFFDLAIRIAASHVKVTILDFGYRVPKLWSDAIYSRWALRLRAAHPDIEVVPVKDSIYDGTREGFYSCITQLGEERLIAAFGSNLAPLMDSTGDVPRPCCIISDMLVGWTAELSAKFNIPRYLMHIQPAINLSLMLHVPTLTAEGRLPLTEENATKTIEIPGIRFPVHPADLPTDLSDPISLKWGSYEFFLRMARGAREAPIVLVNTFRELEEDVLAALDELHSRAATDGQAYPKVIPIGPLLLPSDFPSSDITVFDQDYESEEIASLMQWLDMQPPRSVLYIAFGTLVNNAREQTEEIAHGLEASEQSFLWSTGSLMKRPNEPLPPTLAELLPPGFEERTKERGKIATFVVPQLRVLRHPACGAFLNHCGWNTVLESLAGGVPIIAWPRQFEQRMTARYLVDIAKVAAELVDTRTGFMGRGEIKRVVRLVMQQEEGEALRSRAGELKQLISASYGHTNPNLDTFLADLIKQSSNSTHDGAPR</sequence>
<dbReference type="PANTHER" id="PTHR48045">
    <property type="entry name" value="UDP-GLYCOSYLTRANSFERASE 72B1"/>
    <property type="match status" value="1"/>
</dbReference>
<dbReference type="PANTHER" id="PTHR48045:SF31">
    <property type="entry name" value="UDP-GLYCOSYLTRANSFERASE 76B1-LIKE"/>
    <property type="match status" value="1"/>
</dbReference>
<dbReference type="Pfam" id="PF00201">
    <property type="entry name" value="UDPGT"/>
    <property type="match status" value="1"/>
</dbReference>
<keyword evidence="1" id="KW-0808">Transferase</keyword>
<dbReference type="InterPro" id="IPR002213">
    <property type="entry name" value="UDP_glucos_trans"/>
</dbReference>
<dbReference type="FunFam" id="3.40.50.2000:FF:000060">
    <property type="entry name" value="Glycosyltransferase"/>
    <property type="match status" value="1"/>
</dbReference>
<dbReference type="SUPFAM" id="SSF53756">
    <property type="entry name" value="UDP-Glycosyltransferase/glycogen phosphorylase"/>
    <property type="match status" value="1"/>
</dbReference>
<evidence type="ECO:0000256" key="1">
    <source>
        <dbReference type="ARBA" id="ARBA00022679"/>
    </source>
</evidence>
<dbReference type="AlphaFoldDB" id="A0A8T0GK47"/>
<dbReference type="Proteomes" id="UP000822688">
    <property type="component" value="Chromosome 10"/>
</dbReference>
<accession>A0A8T0GK47</accession>